<dbReference type="OrthoDB" id="16527at2759"/>
<evidence type="ECO:0000256" key="2">
    <source>
        <dbReference type="ARBA" id="ARBA00022729"/>
    </source>
</evidence>
<keyword evidence="2 4" id="KW-0732">Signal</keyword>
<evidence type="ECO:0000313" key="6">
    <source>
        <dbReference type="EMBL" id="ELR15053.1"/>
    </source>
</evidence>
<keyword evidence="3" id="KW-1015">Disulfide bond</keyword>
<feature type="chain" id="PRO_5003990318" evidence="4">
    <location>
        <begin position="20"/>
        <end position="120"/>
    </location>
</feature>
<evidence type="ECO:0000259" key="5">
    <source>
        <dbReference type="Pfam" id="PF03330"/>
    </source>
</evidence>
<dbReference type="STRING" id="1257118.L8GQY2"/>
<dbReference type="PROSITE" id="PS51257">
    <property type="entry name" value="PROKAR_LIPOPROTEIN"/>
    <property type="match status" value="1"/>
</dbReference>
<feature type="domain" description="RlpA-like protein double-psi beta-barrel" evidence="5">
    <location>
        <begin position="22"/>
        <end position="116"/>
    </location>
</feature>
<proteinExistence type="inferred from homology"/>
<comment type="similarity">
    <text evidence="1">Belongs to the expansin family. Expansin A subfamily.</text>
</comment>
<dbReference type="Gene3D" id="2.40.40.10">
    <property type="entry name" value="RlpA-like domain"/>
    <property type="match status" value="1"/>
</dbReference>
<evidence type="ECO:0000256" key="4">
    <source>
        <dbReference type="SAM" id="SignalP"/>
    </source>
</evidence>
<dbReference type="RefSeq" id="XP_004337066.1">
    <property type="nucleotide sequence ID" value="XM_004337018.1"/>
</dbReference>
<dbReference type="KEGG" id="acan:ACA1_214620"/>
<organism evidence="6 7">
    <name type="scientific">Acanthamoeba castellanii (strain ATCC 30010 / Neff)</name>
    <dbReference type="NCBI Taxonomy" id="1257118"/>
    <lineage>
        <taxon>Eukaryota</taxon>
        <taxon>Amoebozoa</taxon>
        <taxon>Discosea</taxon>
        <taxon>Longamoebia</taxon>
        <taxon>Centramoebida</taxon>
        <taxon>Acanthamoebidae</taxon>
        <taxon>Acanthamoeba</taxon>
    </lineage>
</organism>
<dbReference type="CDD" id="cd22191">
    <property type="entry name" value="DPBB_RlpA_EXP_N-like"/>
    <property type="match status" value="1"/>
</dbReference>
<dbReference type="VEuPathDB" id="AmoebaDB:ACA1_214620"/>
<dbReference type="PANTHER" id="PTHR31836:SF21">
    <property type="entry name" value="EXPANSIN-LIKE PROTEIN 7"/>
    <property type="match status" value="1"/>
</dbReference>
<dbReference type="GeneID" id="14915668"/>
<dbReference type="Pfam" id="PF03330">
    <property type="entry name" value="DPBB_1"/>
    <property type="match status" value="1"/>
</dbReference>
<dbReference type="SUPFAM" id="SSF50685">
    <property type="entry name" value="Barwin-like endoglucanases"/>
    <property type="match status" value="1"/>
</dbReference>
<reference evidence="6 7" key="1">
    <citation type="journal article" date="2013" name="Genome Biol.">
        <title>Genome of Acanthamoeba castellanii highlights extensive lateral gene transfer and early evolution of tyrosine kinase signaling.</title>
        <authorList>
            <person name="Clarke M."/>
            <person name="Lohan A.J."/>
            <person name="Liu B."/>
            <person name="Lagkouvardos I."/>
            <person name="Roy S."/>
            <person name="Zafar N."/>
            <person name="Bertelli C."/>
            <person name="Schilde C."/>
            <person name="Kianianmomeni A."/>
            <person name="Burglin T.R."/>
            <person name="Frech C."/>
            <person name="Turcotte B."/>
            <person name="Kopec K.O."/>
            <person name="Synnott J.M."/>
            <person name="Choo C."/>
            <person name="Paponov I."/>
            <person name="Finkler A."/>
            <person name="Soon Heng Tan C."/>
            <person name="Hutchins A.P."/>
            <person name="Weinmeier T."/>
            <person name="Rattei T."/>
            <person name="Chu J.S."/>
            <person name="Gimenez G."/>
            <person name="Irimia M."/>
            <person name="Rigden D.J."/>
            <person name="Fitzpatrick D.A."/>
            <person name="Lorenzo-Morales J."/>
            <person name="Bateman A."/>
            <person name="Chiu C.H."/>
            <person name="Tang P."/>
            <person name="Hegemann P."/>
            <person name="Fromm H."/>
            <person name="Raoult D."/>
            <person name="Greub G."/>
            <person name="Miranda-Saavedra D."/>
            <person name="Chen N."/>
            <person name="Nash P."/>
            <person name="Ginger M.L."/>
            <person name="Horn M."/>
            <person name="Schaap P."/>
            <person name="Caler L."/>
            <person name="Loftus B."/>
        </authorList>
    </citation>
    <scope>NUCLEOTIDE SEQUENCE [LARGE SCALE GENOMIC DNA]</scope>
    <source>
        <strain evidence="6 7">Neff</strain>
    </source>
</reference>
<dbReference type="PANTHER" id="PTHR31836">
    <property type="match status" value="1"/>
</dbReference>
<dbReference type="InterPro" id="IPR036908">
    <property type="entry name" value="RlpA-like_sf"/>
</dbReference>
<feature type="signal peptide" evidence="4">
    <location>
        <begin position="1"/>
        <end position="19"/>
    </location>
</feature>
<dbReference type="Proteomes" id="UP000011083">
    <property type="component" value="Unassembled WGS sequence"/>
</dbReference>
<protein>
    <submittedName>
        <fullName evidence="6">Riboflavin aldehydeforming enzyme, putative</fullName>
    </submittedName>
</protein>
<evidence type="ECO:0000313" key="7">
    <source>
        <dbReference type="Proteomes" id="UP000011083"/>
    </source>
</evidence>
<gene>
    <name evidence="6" type="ORF">ACA1_214620</name>
</gene>
<dbReference type="EMBL" id="KB008036">
    <property type="protein sequence ID" value="ELR15053.1"/>
    <property type="molecule type" value="Genomic_DNA"/>
</dbReference>
<dbReference type="InterPro" id="IPR051477">
    <property type="entry name" value="Expansin_CellWall"/>
</dbReference>
<name>L8GQY2_ACACF</name>
<dbReference type="InterPro" id="IPR009009">
    <property type="entry name" value="RlpA-like_DPBB"/>
</dbReference>
<accession>L8GQY2</accession>
<keyword evidence="7" id="KW-1185">Reference proteome</keyword>
<sequence length="120" mass="12728">MHFRLTFAILLAVLASALAFDGDGTYYNVGLGACGQYNNNNQLVAALNKPQFGSSPGGNPNHNPNCGRQALVHGPKGQVQVTIVDMCPACGWGSLDLSPAAFSKIADMAQGRVHITWDWV</sequence>
<dbReference type="AlphaFoldDB" id="L8GQY2"/>
<evidence type="ECO:0000256" key="1">
    <source>
        <dbReference type="ARBA" id="ARBA00005392"/>
    </source>
</evidence>
<evidence type="ECO:0000256" key="3">
    <source>
        <dbReference type="ARBA" id="ARBA00023157"/>
    </source>
</evidence>